<feature type="transmembrane region" description="Helical" evidence="6">
    <location>
        <begin position="82"/>
        <end position="100"/>
    </location>
</feature>
<dbReference type="EMBL" id="JAXIVS010000015">
    <property type="protein sequence ID" value="MDY7231648.1"/>
    <property type="molecule type" value="Genomic_DNA"/>
</dbReference>
<dbReference type="RefSeq" id="WP_321550355.1">
    <property type="nucleotide sequence ID" value="NZ_JAXIVS010000015.1"/>
</dbReference>
<dbReference type="InterPro" id="IPR022369">
    <property type="entry name" value="Integral_membrane_TerC_rswitch"/>
</dbReference>
<feature type="transmembrane region" description="Helical" evidence="6">
    <location>
        <begin position="198"/>
        <end position="222"/>
    </location>
</feature>
<evidence type="ECO:0000313" key="8">
    <source>
        <dbReference type="Proteomes" id="UP001291309"/>
    </source>
</evidence>
<evidence type="ECO:0000256" key="6">
    <source>
        <dbReference type="SAM" id="Phobius"/>
    </source>
</evidence>
<dbReference type="Proteomes" id="UP001291309">
    <property type="component" value="Unassembled WGS sequence"/>
</dbReference>
<keyword evidence="3 6" id="KW-0812">Transmembrane</keyword>
<feature type="transmembrane region" description="Helical" evidence="6">
    <location>
        <begin position="107"/>
        <end position="129"/>
    </location>
</feature>
<feature type="transmembrane region" description="Helical" evidence="6">
    <location>
        <begin position="12"/>
        <end position="30"/>
    </location>
</feature>
<keyword evidence="8" id="KW-1185">Reference proteome</keyword>
<sequence length="324" mass="35739">MELQSVGSPALWAGFIVFVLAMLALDLGVFHRKAHVIRAKEALLWSGVWVSLALVFNAGIWWKFGPEPAVQFLTGYLIEKSLSVDNIFVFVIIFSSLAIPSLYQHRVLFWGILTALILRAVMIFAGVAMLQRFHWLIYVFGAFLILTGLKLFLNRNKEEHPENSPVMRWARRVIPSTSKLHGEHFFTLENGKRLATPLFMALLLVEATDVLFALDSIPAIFAVTQDPFIVFTSNIFAILGLRSLFFLLAGMVEKFSYLKVGLSAVLVFVGAKMTLVDVVKIPAFVSLGVIALLIGGSVVASLRKARALEAAKPAAPVDPVVEAN</sequence>
<dbReference type="NCBIfam" id="TIGR03718">
    <property type="entry name" value="R_switched_Alx"/>
    <property type="match status" value="1"/>
</dbReference>
<evidence type="ECO:0000256" key="3">
    <source>
        <dbReference type="ARBA" id="ARBA00022692"/>
    </source>
</evidence>
<comment type="caution">
    <text evidence="7">The sequence shown here is derived from an EMBL/GenBank/DDBJ whole genome shotgun (WGS) entry which is preliminary data.</text>
</comment>
<keyword evidence="5 6" id="KW-0472">Membrane</keyword>
<feature type="transmembrane region" description="Helical" evidence="6">
    <location>
        <begin position="281"/>
        <end position="302"/>
    </location>
</feature>
<reference evidence="7 8" key="1">
    <citation type="submission" date="2023-12" db="EMBL/GenBank/DDBJ databases">
        <title>the genome sequence of Hyalangium sp. s54d21.</title>
        <authorList>
            <person name="Zhang X."/>
        </authorList>
    </citation>
    <scope>NUCLEOTIDE SEQUENCE [LARGE SCALE GENOMIC DNA]</scope>
    <source>
        <strain evidence="8">s54d21</strain>
    </source>
</reference>
<feature type="transmembrane region" description="Helical" evidence="6">
    <location>
        <begin position="256"/>
        <end position="275"/>
    </location>
</feature>
<organism evidence="7 8">
    <name type="scientific">Hyalangium rubrum</name>
    <dbReference type="NCBI Taxonomy" id="3103134"/>
    <lineage>
        <taxon>Bacteria</taxon>
        <taxon>Pseudomonadati</taxon>
        <taxon>Myxococcota</taxon>
        <taxon>Myxococcia</taxon>
        <taxon>Myxococcales</taxon>
        <taxon>Cystobacterineae</taxon>
        <taxon>Archangiaceae</taxon>
        <taxon>Hyalangium</taxon>
    </lineage>
</organism>
<protein>
    <submittedName>
        <fullName evidence="7">TerC family protein</fullName>
    </submittedName>
</protein>
<evidence type="ECO:0000313" key="7">
    <source>
        <dbReference type="EMBL" id="MDY7231648.1"/>
    </source>
</evidence>
<dbReference type="PANTHER" id="PTHR30238:SF0">
    <property type="entry name" value="THYLAKOID MEMBRANE PROTEIN TERC, CHLOROPLASTIC"/>
    <property type="match status" value="1"/>
</dbReference>
<evidence type="ECO:0000256" key="1">
    <source>
        <dbReference type="ARBA" id="ARBA00004141"/>
    </source>
</evidence>
<feature type="transmembrane region" description="Helical" evidence="6">
    <location>
        <begin position="135"/>
        <end position="153"/>
    </location>
</feature>
<feature type="transmembrane region" description="Helical" evidence="6">
    <location>
        <begin position="42"/>
        <end position="62"/>
    </location>
</feature>
<accession>A0ABU5HDW2</accession>
<name>A0ABU5HDW2_9BACT</name>
<keyword evidence="4 6" id="KW-1133">Transmembrane helix</keyword>
<proteinExistence type="inferred from homology"/>
<dbReference type="PANTHER" id="PTHR30238">
    <property type="entry name" value="MEMBRANE BOUND PREDICTED REDOX MODULATOR"/>
    <property type="match status" value="1"/>
</dbReference>
<comment type="subcellular location">
    <subcellularLocation>
        <location evidence="1">Membrane</location>
        <topology evidence="1">Multi-pass membrane protein</topology>
    </subcellularLocation>
</comment>
<dbReference type="Pfam" id="PF03741">
    <property type="entry name" value="TerC"/>
    <property type="match status" value="1"/>
</dbReference>
<gene>
    <name evidence="7" type="ORF">SYV04_34995</name>
</gene>
<evidence type="ECO:0000256" key="2">
    <source>
        <dbReference type="ARBA" id="ARBA00007511"/>
    </source>
</evidence>
<evidence type="ECO:0000256" key="5">
    <source>
        <dbReference type="ARBA" id="ARBA00023136"/>
    </source>
</evidence>
<feature type="transmembrane region" description="Helical" evidence="6">
    <location>
        <begin position="228"/>
        <end position="249"/>
    </location>
</feature>
<evidence type="ECO:0000256" key="4">
    <source>
        <dbReference type="ARBA" id="ARBA00022989"/>
    </source>
</evidence>
<dbReference type="InterPro" id="IPR005496">
    <property type="entry name" value="Integral_membrane_TerC"/>
</dbReference>
<comment type="similarity">
    <text evidence="2">Belongs to the TerC family.</text>
</comment>